<keyword evidence="7" id="KW-0503">Monooxygenase</keyword>
<evidence type="ECO:0000256" key="4">
    <source>
        <dbReference type="ARBA" id="ARBA00023002"/>
    </source>
</evidence>
<dbReference type="GO" id="GO:0004497">
    <property type="term" value="F:monooxygenase activity"/>
    <property type="evidence" value="ECO:0007669"/>
    <property type="project" value="UniProtKB-KW"/>
</dbReference>
<keyword evidence="3" id="KW-0274">FAD</keyword>
<dbReference type="PANTHER" id="PTHR46496:SF1">
    <property type="entry name" value="ZEAXANTHIN EPOXIDASE, CHLOROPLASTIC"/>
    <property type="match status" value="1"/>
</dbReference>
<evidence type="ECO:0000313" key="7">
    <source>
        <dbReference type="EMBL" id="MFC3572102.1"/>
    </source>
</evidence>
<evidence type="ECO:0000256" key="2">
    <source>
        <dbReference type="ARBA" id="ARBA00022630"/>
    </source>
</evidence>
<evidence type="ECO:0000259" key="6">
    <source>
        <dbReference type="Pfam" id="PF01494"/>
    </source>
</evidence>
<gene>
    <name evidence="7" type="ORF">ACFOZ0_02125</name>
</gene>
<dbReference type="RefSeq" id="WP_386275605.1">
    <property type="nucleotide sequence ID" value="NZ_JBHRWR010000002.1"/>
</dbReference>
<organism evidence="7 8">
    <name type="scientific">Streptomyces yaanensis</name>
    <dbReference type="NCBI Taxonomy" id="1142239"/>
    <lineage>
        <taxon>Bacteria</taxon>
        <taxon>Bacillati</taxon>
        <taxon>Actinomycetota</taxon>
        <taxon>Actinomycetes</taxon>
        <taxon>Kitasatosporales</taxon>
        <taxon>Streptomycetaceae</taxon>
        <taxon>Streptomyces</taxon>
    </lineage>
</organism>
<protein>
    <submittedName>
        <fullName evidence="7">FAD-dependent monooxygenase</fullName>
    </submittedName>
</protein>
<evidence type="ECO:0000256" key="3">
    <source>
        <dbReference type="ARBA" id="ARBA00022827"/>
    </source>
</evidence>
<feature type="domain" description="FAD-binding" evidence="6">
    <location>
        <begin position="24"/>
        <end position="85"/>
    </location>
</feature>
<evidence type="ECO:0000313" key="8">
    <source>
        <dbReference type="Proteomes" id="UP001595701"/>
    </source>
</evidence>
<dbReference type="Proteomes" id="UP001595701">
    <property type="component" value="Unassembled WGS sequence"/>
</dbReference>
<evidence type="ECO:0000256" key="5">
    <source>
        <dbReference type="SAM" id="MobiDB-lite"/>
    </source>
</evidence>
<comment type="caution">
    <text evidence="7">The sequence shown here is derived from an EMBL/GenBank/DDBJ whole genome shotgun (WGS) entry which is preliminary data.</text>
</comment>
<accession>A0ABV7S5N9</accession>
<sequence length="152" mass="16076">MLDATRPGAVLHHDVNELPIPLPSYTVGRVALLGDAAHVMTRNLGQGACQALEVAVTLAAALAAEHTVEAELARYDAEHRPHARQSPGPPGRLGQQLSHPVAVTLRSAALRLTPPRSIRMILRHPAGCYHAWPDRRTGAARHGSRSGAAPGA</sequence>
<keyword evidence="4" id="KW-0560">Oxidoreductase</keyword>
<keyword evidence="8" id="KW-1185">Reference proteome</keyword>
<dbReference type="SUPFAM" id="SSF51905">
    <property type="entry name" value="FAD/NAD(P)-binding domain"/>
    <property type="match status" value="1"/>
</dbReference>
<reference evidence="8" key="1">
    <citation type="journal article" date="2019" name="Int. J. Syst. Evol. Microbiol.">
        <title>The Global Catalogue of Microorganisms (GCM) 10K type strain sequencing project: providing services to taxonomists for standard genome sequencing and annotation.</title>
        <authorList>
            <consortium name="The Broad Institute Genomics Platform"/>
            <consortium name="The Broad Institute Genome Sequencing Center for Infectious Disease"/>
            <person name="Wu L."/>
            <person name="Ma J."/>
        </authorList>
    </citation>
    <scope>NUCLEOTIDE SEQUENCE [LARGE SCALE GENOMIC DNA]</scope>
    <source>
        <strain evidence="8">CGMCC 4.7035</strain>
    </source>
</reference>
<feature type="region of interest" description="Disordered" evidence="5">
    <location>
        <begin position="132"/>
        <end position="152"/>
    </location>
</feature>
<dbReference type="EMBL" id="JBHRWR010000002">
    <property type="protein sequence ID" value="MFC3572102.1"/>
    <property type="molecule type" value="Genomic_DNA"/>
</dbReference>
<dbReference type="InterPro" id="IPR002938">
    <property type="entry name" value="FAD-bd"/>
</dbReference>
<name>A0ABV7S5N9_9ACTN</name>
<keyword evidence="2" id="KW-0285">Flavoprotein</keyword>
<evidence type="ECO:0000256" key="1">
    <source>
        <dbReference type="ARBA" id="ARBA00001974"/>
    </source>
</evidence>
<proteinExistence type="predicted"/>
<comment type="cofactor">
    <cofactor evidence="1">
        <name>FAD</name>
        <dbReference type="ChEBI" id="CHEBI:57692"/>
    </cofactor>
</comment>
<dbReference type="Gene3D" id="3.50.50.60">
    <property type="entry name" value="FAD/NAD(P)-binding domain"/>
    <property type="match status" value="1"/>
</dbReference>
<dbReference type="InterPro" id="IPR036188">
    <property type="entry name" value="FAD/NAD-bd_sf"/>
</dbReference>
<dbReference type="PANTHER" id="PTHR46496">
    <property type="match status" value="1"/>
</dbReference>
<dbReference type="Pfam" id="PF01494">
    <property type="entry name" value="FAD_binding_3"/>
    <property type="match status" value="1"/>
</dbReference>